<evidence type="ECO:0000313" key="2">
    <source>
        <dbReference type="EMBL" id="CAB1426040.1"/>
    </source>
</evidence>
<feature type="region of interest" description="Disordered" evidence="1">
    <location>
        <begin position="1"/>
        <end position="39"/>
    </location>
</feature>
<reference evidence="2" key="1">
    <citation type="submission" date="2020-03" db="EMBL/GenBank/DDBJ databases">
        <authorList>
            <person name="Weist P."/>
        </authorList>
    </citation>
    <scope>NUCLEOTIDE SEQUENCE</scope>
</reference>
<evidence type="ECO:0000256" key="1">
    <source>
        <dbReference type="SAM" id="MobiDB-lite"/>
    </source>
</evidence>
<keyword evidence="3" id="KW-1185">Reference proteome</keyword>
<accession>A0A9N7U7Y5</accession>
<dbReference type="AlphaFoldDB" id="A0A9N7U7Y5"/>
<proteinExistence type="predicted"/>
<feature type="region of interest" description="Disordered" evidence="1">
    <location>
        <begin position="83"/>
        <end position="102"/>
    </location>
</feature>
<sequence length="102" mass="11293">MTFTTALWHPTHPADNLWFPQHPRTAGDSDDSQMESECSGLRMHHHPLCQGNASPNHTLYASLLPDPLRCRKSCKAETFCGAGTVGSDRHSGARERNNRGQP</sequence>
<evidence type="ECO:0000313" key="3">
    <source>
        <dbReference type="Proteomes" id="UP001153269"/>
    </source>
</evidence>
<dbReference type="Proteomes" id="UP001153269">
    <property type="component" value="Unassembled WGS sequence"/>
</dbReference>
<comment type="caution">
    <text evidence="2">The sequence shown here is derived from an EMBL/GenBank/DDBJ whole genome shotgun (WGS) entry which is preliminary data.</text>
</comment>
<name>A0A9N7U7Y5_PLEPL</name>
<protein>
    <submittedName>
        <fullName evidence="2">Uncharacterized protein</fullName>
    </submittedName>
</protein>
<dbReference type="EMBL" id="CADEAL010000855">
    <property type="protein sequence ID" value="CAB1426040.1"/>
    <property type="molecule type" value="Genomic_DNA"/>
</dbReference>
<organism evidence="2 3">
    <name type="scientific">Pleuronectes platessa</name>
    <name type="common">European plaice</name>
    <dbReference type="NCBI Taxonomy" id="8262"/>
    <lineage>
        <taxon>Eukaryota</taxon>
        <taxon>Metazoa</taxon>
        <taxon>Chordata</taxon>
        <taxon>Craniata</taxon>
        <taxon>Vertebrata</taxon>
        <taxon>Euteleostomi</taxon>
        <taxon>Actinopterygii</taxon>
        <taxon>Neopterygii</taxon>
        <taxon>Teleostei</taxon>
        <taxon>Neoteleostei</taxon>
        <taxon>Acanthomorphata</taxon>
        <taxon>Carangaria</taxon>
        <taxon>Pleuronectiformes</taxon>
        <taxon>Pleuronectoidei</taxon>
        <taxon>Pleuronectidae</taxon>
        <taxon>Pleuronectes</taxon>
    </lineage>
</organism>
<feature type="compositionally biased region" description="Basic and acidic residues" evidence="1">
    <location>
        <begin position="87"/>
        <end position="102"/>
    </location>
</feature>
<gene>
    <name evidence="2" type="ORF">PLEPLA_LOCUS13974</name>
</gene>